<proteinExistence type="predicted"/>
<comment type="caution">
    <text evidence="2">The sequence shown here is derived from an EMBL/GenBank/DDBJ whole genome shotgun (WGS) entry which is preliminary data.</text>
</comment>
<organism evidence="2 3">
    <name type="scientific">Candidatus Accumulibacter cognatus</name>
    <dbReference type="NCBI Taxonomy" id="2954383"/>
    <lineage>
        <taxon>Bacteria</taxon>
        <taxon>Pseudomonadati</taxon>
        <taxon>Pseudomonadota</taxon>
        <taxon>Betaproteobacteria</taxon>
        <taxon>Candidatus Accumulibacter</taxon>
    </lineage>
</organism>
<dbReference type="Proteomes" id="UP000021315">
    <property type="component" value="Unassembled WGS sequence"/>
</dbReference>
<gene>
    <name evidence="2" type="ORF">AW06_001746</name>
</gene>
<accession>A0A080M9S1</accession>
<protein>
    <submittedName>
        <fullName evidence="2">Uncharacterized protein</fullName>
    </submittedName>
</protein>
<dbReference type="AlphaFoldDB" id="A0A080M9S1"/>
<keyword evidence="3" id="KW-1185">Reference proteome</keyword>
<dbReference type="EMBL" id="JDST02000032">
    <property type="protein sequence ID" value="KFB77195.1"/>
    <property type="molecule type" value="Genomic_DNA"/>
</dbReference>
<evidence type="ECO:0000256" key="1">
    <source>
        <dbReference type="SAM" id="MobiDB-lite"/>
    </source>
</evidence>
<name>A0A080M9S1_9PROT</name>
<sequence>MVIHRLGTDIGNARTLQPTQDAQLGFRITQPVEHPHPQQAFGVERVAVAQQPAKGIGKAQFLPQGGQQPGIADRQRRCKRDLAGSLLKGGLARRAQQTVEQRVRLAGTHGFEAPQGKDDPLPRHPGGVPVGLDELDVLARAGGGGLHEHVATVFQ</sequence>
<reference evidence="2" key="1">
    <citation type="submission" date="2014-02" db="EMBL/GenBank/DDBJ databases">
        <title>Expanding our view of genomic diversity in Candidatus Accumulibacter clades.</title>
        <authorList>
            <person name="Skennerton C.T."/>
            <person name="Barr J.J."/>
            <person name="Slater F.R."/>
            <person name="Bond P.L."/>
            <person name="Tyson G.W."/>
        </authorList>
    </citation>
    <scope>NUCLEOTIDE SEQUENCE [LARGE SCALE GENOMIC DNA]</scope>
</reference>
<evidence type="ECO:0000313" key="3">
    <source>
        <dbReference type="Proteomes" id="UP000021315"/>
    </source>
</evidence>
<evidence type="ECO:0000313" key="2">
    <source>
        <dbReference type="EMBL" id="KFB77195.1"/>
    </source>
</evidence>
<feature type="region of interest" description="Disordered" evidence="1">
    <location>
        <begin position="109"/>
        <end position="128"/>
    </location>
</feature>